<dbReference type="PANTHER" id="PTHR23079:SF5">
    <property type="entry name" value="RNA-DEPENDENT RNA POLYMERASE 2"/>
    <property type="match status" value="1"/>
</dbReference>
<feature type="compositionally biased region" description="Basic residues" evidence="9">
    <location>
        <begin position="1207"/>
        <end position="1218"/>
    </location>
</feature>
<accession>M8B8E2</accession>
<dbReference type="PANTHER" id="PTHR23079">
    <property type="entry name" value="RNA-DEPENDENT RNA POLYMERASE"/>
    <property type="match status" value="1"/>
</dbReference>
<evidence type="ECO:0000256" key="6">
    <source>
        <dbReference type="ARBA" id="ARBA00023158"/>
    </source>
</evidence>
<evidence type="ECO:0000256" key="3">
    <source>
        <dbReference type="ARBA" id="ARBA00022679"/>
    </source>
</evidence>
<feature type="domain" description="RDRP core" evidence="10">
    <location>
        <begin position="446"/>
        <end position="1050"/>
    </location>
</feature>
<feature type="domain" description="RDR1/2-like PH-like" evidence="11">
    <location>
        <begin position="115"/>
        <end position="185"/>
    </location>
</feature>
<evidence type="ECO:0000256" key="9">
    <source>
        <dbReference type="SAM" id="MobiDB-lite"/>
    </source>
</evidence>
<dbReference type="InterPro" id="IPR007855">
    <property type="entry name" value="RDRP"/>
</dbReference>
<dbReference type="Pfam" id="PF05183">
    <property type="entry name" value="RdRP"/>
    <property type="match status" value="1"/>
</dbReference>
<feature type="domain" description="RDR1/2-like RRM" evidence="12">
    <location>
        <begin position="13"/>
        <end position="88"/>
    </location>
</feature>
<evidence type="ECO:0000256" key="2">
    <source>
        <dbReference type="ARBA" id="ARBA00022484"/>
    </source>
</evidence>
<keyword evidence="4 8" id="KW-0548">Nucleotidyltransferase</keyword>
<dbReference type="ExpressionAtlas" id="M8B8E2">
    <property type="expression patterns" value="baseline"/>
</dbReference>
<dbReference type="GO" id="GO:0003968">
    <property type="term" value="F:RNA-directed RNA polymerase activity"/>
    <property type="evidence" value="ECO:0007669"/>
    <property type="project" value="UniProtKB-KW"/>
</dbReference>
<protein>
    <recommendedName>
        <fullName evidence="8">RNA-dependent RNA polymerase</fullName>
        <ecNumber evidence="8">2.7.7.48</ecNumber>
    </recommendedName>
</protein>
<dbReference type="InterPro" id="IPR057596">
    <property type="entry name" value="RDRP_core"/>
</dbReference>
<evidence type="ECO:0000259" key="13">
    <source>
        <dbReference type="Pfam" id="PF26252"/>
    </source>
</evidence>
<feature type="domain" description="RDR1/2-like PH-like" evidence="11">
    <location>
        <begin position="248"/>
        <end position="327"/>
    </location>
</feature>
<proteinExistence type="inferred from homology"/>
<dbReference type="EnsemblPlants" id="EMT21060">
    <property type="protein sequence ID" value="EMT21060"/>
    <property type="gene ID" value="F775_12206"/>
</dbReference>
<keyword evidence="6 8" id="KW-0943">RNA-mediated gene silencing</keyword>
<sequence>MATALSATVSTATVRVSNIPPSAVAKELLAFFNSAVAAAGEAYACEIAAARRGWLSRGNGSGQFDSTATATLAAELASSGRLPRFLGSLLSVSPAPSDLLPRAPDLSLRVADARLLVGNRVAEREFEAADSWDSVRVEVIPGKRRIDLHLNHDSQMYRLEVFFEDIRNCYQCSFDGAGAILLQMRFVQVKCDLIVLFEEKDVVQTNNRFDMHGVRKGWVCLFGLQLLRLQLQRLRLEGAAVAASCGWKLMYAPRICTTISGPAVYSRFSDDRFHACKENAKFTWVRALDFTPNHSFGKCSTLALVLDEGAPVSFILNSLPFSGELGELVISSMEFFGPLSKVVPLVDCPSGCSVSYEVLFRLNSLVHMGKIVAKHVNADLFKALEEIPVHISRRIFEKMSKLEFTCYGPLQFIQQEAHNRNRSHNALLSSKTEGDGKLMMCYRIHITPSKIYCLGPEEEVSNYVVKHHKQYASDFARVTFVDEDWSKLFPDAISARTGRGFFSQPLKTGLYYRIFSILKEGFSIGPKKYEFLAFSASQLRGSSVWMFASNDSLKAEDIRRWMGNFEEIRSVSKCAARMGQLFSSSRQTLEILPRDVEEIPDIEVTTDGTKYIFSDGIGKISERFAKEMACRIGLDYTNPPSAFQIRYGGYKGVVAVDPDSFRNLSLRPSMKKFESKSRMFNITSTSKSQPCYMNREIISLLSTLGIRDEIFELMQQDDMRELDEMLTNREAALSVLGKIGSAETKTASKILLQGYEPSLEPYLLMILKAHQDNRLTDIRTRCKIHVPKGRVLIGCLDETGELEYGQVYIRISKNSKEQKDNCQPYFSKDNGKEKTAVVVGKVAVSKNPCLHPGDIRVLEAVYDHGLYAKNLVDCVVFPQRGERPHPNECSGGDLDGDLYFITWDEKLIPEKVDSPMDYTAARPRIMDHVVTLEVVEALKRNKVPVTWSENIICITGEEIQKYFVDYMINDSLGAISTAHLVHADRHPMKARSPECLQLAGLHSMAVDFAKSGAPAEMPRSLRPKEYPDFMERWDKPTYISNGALGKLYRAAASRMQSAPATSSSAQLSPAYDPDLEVPGFEEFLASAEECYDLYEEKLSTLMGYYGAEHEDEILTGNIRNRLLYLKKDNKRYFEMKDRIIDSVEGLHKEVRGWFTSRPKAETARRASAWYRVTYHPDHRRPGKKQFWSFPWIVCDELLKIKESNKQRSSRGTRHRQKTQKGNNPVKRHTLVNTVHKKETWIDVESS</sequence>
<evidence type="ECO:0000256" key="4">
    <source>
        <dbReference type="ARBA" id="ARBA00022695"/>
    </source>
</evidence>
<evidence type="ECO:0000313" key="15">
    <source>
        <dbReference type="EnsemblPlants" id="EMT21060"/>
    </source>
</evidence>
<dbReference type="Pfam" id="PF26252">
    <property type="entry name" value="RdRP_helical"/>
    <property type="match status" value="1"/>
</dbReference>
<dbReference type="GO" id="GO:0030422">
    <property type="term" value="P:siRNA processing"/>
    <property type="evidence" value="ECO:0007669"/>
    <property type="project" value="TreeGrafter"/>
</dbReference>
<name>M8B8E2_AEGTA</name>
<dbReference type="GO" id="GO:0003723">
    <property type="term" value="F:RNA binding"/>
    <property type="evidence" value="ECO:0007669"/>
    <property type="project" value="UniProtKB-KW"/>
</dbReference>
<dbReference type="InterPro" id="IPR058752">
    <property type="entry name" value="RDRP_C_head"/>
</dbReference>
<dbReference type="Pfam" id="PF26253">
    <property type="entry name" value="RdRP_head"/>
    <property type="match status" value="1"/>
</dbReference>
<evidence type="ECO:0000259" key="11">
    <source>
        <dbReference type="Pfam" id="PF24823"/>
    </source>
</evidence>
<comment type="catalytic activity">
    <reaction evidence="7 8">
        <text>RNA(n) + a ribonucleoside 5'-triphosphate = RNA(n+1) + diphosphate</text>
        <dbReference type="Rhea" id="RHEA:21248"/>
        <dbReference type="Rhea" id="RHEA-COMP:14527"/>
        <dbReference type="Rhea" id="RHEA-COMP:17342"/>
        <dbReference type="ChEBI" id="CHEBI:33019"/>
        <dbReference type="ChEBI" id="CHEBI:61557"/>
        <dbReference type="ChEBI" id="CHEBI:140395"/>
        <dbReference type="EC" id="2.7.7.48"/>
    </reaction>
</comment>
<dbReference type="InterPro" id="IPR058751">
    <property type="entry name" value="RDRP_helical"/>
</dbReference>
<feature type="region of interest" description="Disordered" evidence="9">
    <location>
        <begin position="1204"/>
        <end position="1228"/>
    </location>
</feature>
<dbReference type="GO" id="GO:0031380">
    <property type="term" value="C:nuclear RNA-directed RNA polymerase complex"/>
    <property type="evidence" value="ECO:0007669"/>
    <property type="project" value="TreeGrafter"/>
</dbReference>
<feature type="domain" description="RDRP C-terminal head" evidence="14">
    <location>
        <begin position="1070"/>
        <end position="1211"/>
    </location>
</feature>
<evidence type="ECO:0000256" key="7">
    <source>
        <dbReference type="ARBA" id="ARBA00048744"/>
    </source>
</evidence>
<dbReference type="AlphaFoldDB" id="M8B8E2"/>
<evidence type="ECO:0000259" key="14">
    <source>
        <dbReference type="Pfam" id="PF26253"/>
    </source>
</evidence>
<comment type="function">
    <text evidence="8">Probably involved in the RNA silencing pathway and required for the generation of small interfering RNAs (siRNAs).</text>
</comment>
<evidence type="ECO:0000259" key="12">
    <source>
        <dbReference type="Pfam" id="PF26250"/>
    </source>
</evidence>
<evidence type="ECO:0000256" key="1">
    <source>
        <dbReference type="ARBA" id="ARBA00005762"/>
    </source>
</evidence>
<keyword evidence="5 8" id="KW-0694">RNA-binding</keyword>
<keyword evidence="2 8" id="KW-0696">RNA-directed RNA polymerase</keyword>
<evidence type="ECO:0000256" key="5">
    <source>
        <dbReference type="ARBA" id="ARBA00022884"/>
    </source>
</evidence>
<dbReference type="InterPro" id="IPR057590">
    <property type="entry name" value="PH_RDR1/2-like"/>
</dbReference>
<dbReference type="EC" id="2.7.7.48" evidence="8"/>
<reference evidence="15" key="1">
    <citation type="submission" date="2015-06" db="UniProtKB">
        <authorList>
            <consortium name="EnsemblPlants"/>
        </authorList>
    </citation>
    <scope>IDENTIFICATION</scope>
</reference>
<organism evidence="15">
    <name type="scientific">Aegilops tauschii</name>
    <name type="common">Tausch's goatgrass</name>
    <name type="synonym">Aegilops squarrosa</name>
    <dbReference type="NCBI Taxonomy" id="37682"/>
    <lineage>
        <taxon>Eukaryota</taxon>
        <taxon>Viridiplantae</taxon>
        <taxon>Streptophyta</taxon>
        <taxon>Embryophyta</taxon>
        <taxon>Tracheophyta</taxon>
        <taxon>Spermatophyta</taxon>
        <taxon>Magnoliopsida</taxon>
        <taxon>Liliopsida</taxon>
        <taxon>Poales</taxon>
        <taxon>Poaceae</taxon>
        <taxon>BOP clade</taxon>
        <taxon>Pooideae</taxon>
        <taxon>Triticodae</taxon>
        <taxon>Triticeae</taxon>
        <taxon>Triticinae</taxon>
        <taxon>Aegilops</taxon>
    </lineage>
</organism>
<dbReference type="Pfam" id="PF26250">
    <property type="entry name" value="RRM_RdRP1_2"/>
    <property type="match status" value="1"/>
</dbReference>
<keyword evidence="3 8" id="KW-0808">Transferase</keyword>
<dbReference type="InterPro" id="IPR058763">
    <property type="entry name" value="RRM_RDR1/2-like"/>
</dbReference>
<evidence type="ECO:0000259" key="10">
    <source>
        <dbReference type="Pfam" id="PF05183"/>
    </source>
</evidence>
<evidence type="ECO:0000256" key="8">
    <source>
        <dbReference type="RuleBase" id="RU363098"/>
    </source>
</evidence>
<dbReference type="Pfam" id="PF24823">
    <property type="entry name" value="PH_RDR2"/>
    <property type="match status" value="2"/>
</dbReference>
<feature type="domain" description="RDRP helical" evidence="13">
    <location>
        <begin position="344"/>
        <end position="429"/>
    </location>
</feature>
<comment type="similarity">
    <text evidence="1 8">Belongs to the RdRP family.</text>
</comment>